<proteinExistence type="predicted"/>
<evidence type="ECO:0000256" key="1">
    <source>
        <dbReference type="SAM" id="MobiDB-lite"/>
    </source>
</evidence>
<organism evidence="2 3">
    <name type="scientific">Panagrolaimus superbus</name>
    <dbReference type="NCBI Taxonomy" id="310955"/>
    <lineage>
        <taxon>Eukaryota</taxon>
        <taxon>Metazoa</taxon>
        <taxon>Ecdysozoa</taxon>
        <taxon>Nematoda</taxon>
        <taxon>Chromadorea</taxon>
        <taxon>Rhabditida</taxon>
        <taxon>Tylenchina</taxon>
        <taxon>Panagrolaimomorpha</taxon>
        <taxon>Panagrolaimoidea</taxon>
        <taxon>Panagrolaimidae</taxon>
        <taxon>Panagrolaimus</taxon>
    </lineage>
</organism>
<dbReference type="WBParaSite" id="PSU_v2.g19713.t1">
    <property type="protein sequence ID" value="PSU_v2.g19713.t1"/>
    <property type="gene ID" value="PSU_v2.g19713"/>
</dbReference>
<evidence type="ECO:0000313" key="3">
    <source>
        <dbReference type="WBParaSite" id="PSU_v2.g19713.t1"/>
    </source>
</evidence>
<feature type="region of interest" description="Disordered" evidence="1">
    <location>
        <begin position="45"/>
        <end position="64"/>
    </location>
</feature>
<name>A0A914YQR6_9BILA</name>
<evidence type="ECO:0000313" key="2">
    <source>
        <dbReference type="Proteomes" id="UP000887577"/>
    </source>
</evidence>
<dbReference type="AlphaFoldDB" id="A0A914YQR6"/>
<protein>
    <submittedName>
        <fullName evidence="3">Uncharacterized protein</fullName>
    </submittedName>
</protein>
<accession>A0A914YQR6</accession>
<feature type="region of interest" description="Disordered" evidence="1">
    <location>
        <begin position="72"/>
        <end position="108"/>
    </location>
</feature>
<keyword evidence="2" id="KW-1185">Reference proteome</keyword>
<dbReference type="Proteomes" id="UP000887577">
    <property type="component" value="Unplaced"/>
</dbReference>
<reference evidence="3" key="1">
    <citation type="submission" date="2022-11" db="UniProtKB">
        <authorList>
            <consortium name="WormBaseParasite"/>
        </authorList>
    </citation>
    <scope>IDENTIFICATION</scope>
</reference>
<sequence>MTDQEQSHTGRPLQLCACDVSERGQGSEEASRVVFILSREALVSIEPDPSPKPTGPGPAALAASGKTEACFSYPDRRHRGRGKAGELCARPRPPFADHQQYGAEREAEPDCESVLGGDRRVPARHADFNLLQHELCLYADSAMGARRDSGDYFHRLVLHVAADLCETPGLAALERAAFDT</sequence>